<keyword evidence="2" id="KW-1185">Reference proteome</keyword>
<comment type="caution">
    <text evidence="1">The sequence shown here is derived from an EMBL/GenBank/DDBJ whole genome shotgun (WGS) entry which is preliminary data.</text>
</comment>
<name>A0AAD9NQ78_RIDPI</name>
<reference evidence="1" key="1">
    <citation type="journal article" date="2023" name="Mol. Biol. Evol.">
        <title>Third-Generation Sequencing Reveals the Adaptive Role of the Epigenome in Three Deep-Sea Polychaetes.</title>
        <authorList>
            <person name="Perez M."/>
            <person name="Aroh O."/>
            <person name="Sun Y."/>
            <person name="Lan Y."/>
            <person name="Juniper S.K."/>
            <person name="Young C.R."/>
            <person name="Angers B."/>
            <person name="Qian P.Y."/>
        </authorList>
    </citation>
    <scope>NUCLEOTIDE SEQUENCE</scope>
    <source>
        <strain evidence="1">R07B-5</strain>
    </source>
</reference>
<dbReference type="GO" id="GO:0031267">
    <property type="term" value="F:small GTPase binding"/>
    <property type="evidence" value="ECO:0007669"/>
    <property type="project" value="InterPro"/>
</dbReference>
<dbReference type="PANTHER" id="PTHR12195">
    <property type="entry name" value="CYTOPLASMIC FMR1-INTERACTING PROTEIN-RELATED"/>
    <property type="match status" value="1"/>
</dbReference>
<sequence length="1426" mass="163242">MMAGEGGGEMDFYTASMGNIAAMGELSLLPDDNPHITATASELNYHADFDSGFEDRNAFARVTMSVYLEEAGRLSQLGVLMVSHSPTGGTDGISFIYTDGISFIYRGGYGWYLIHLQGVLMVSHSPTGGTDGISFIYRGGTDGISFTYRGGTDGIPFIYRGTDGISFIYRGTKGFIQDEILSEGERYMSLLYTWRSCSLAIPAIKSHDQPNRMEIYQLTIDILEPEITKLRAFFTFQCSVEQLLHTLGQLINMFAVLDQLKNSKASVKNDYATYKRAAEILKCFNDVKRMEESQQLSMFLGTHNCILTTMKTAFQQVTGFQDILCEIVNICIHTYENNLYLTPAEKHSLVKIIGFSIFLIDSELVNINKLDGKRKFSLSKIDKIFKQLEVVPLFGDMMTKPFSYIEMSPNFDATRWPQCLSEQPSAQTQLIKQLPLVRAQYVQLVCELTLQCGATMELTKPQKGLVFYLLCHCAPVILGVVFQPPSGEKTKTPVKEKVPTGQEDLATYDLSLRLLQTLSAWTASITEMFSWKLLHPTDRKQNPECPEDAEEYERATRYNYSSEEKFAVIEVITKIKSLQELITKSQVRLGDTIKRHIYMTLQQFVQVDLREPLRKATKHRKEVIHSVLNGVRTTCSDIARGLNPSTDPLLMGKKDPGYTIEIPRKQVLASSTQMYLLRTMLASLIDKSRKSQRKELDSQHVQNIENFLRATHFWPSLIHFKRSLRECCDLSQLWYREFYLEITMGRRIQFPIEMSMPWILTKHILNTRDPTMIECILYPLDLYNDSAHYALHNFKKQYLYDEIEAEVNLCFDQLIYSLSEQVFEHYKMLAGSIHLGMGFKNLSRKQGLKVPHPRTVRYEPLFQQTHFQLLGRSVDLKHLLTQRINSAFMKALDLAISRFESSDITAIVDLEGLLEVNRLAHNLLSRHLPLVPFDALFREANHSVNVPCGRVTLYLFCEISYNFLPQYCYNMATNRFVKTVFPFVDPVVRDKVPTAAPYYIWGSKALANCYSAIYGLYTNFVGQPHFQSMCRLLDYQDMAVVIRELLQLIKNMLDQILVPYLRTLKAVMPPRCILPRIEYGSPGVLSYYQAQLNDVMMYSDLQPKVFQCMREIGNAILFCRLLEQSLSITEVEDLCQSDMFQNIIPKPYVPLPDLPQGASTEGVDMRGLEEQRRVEQERELQAVLKRLQRDYRYQNLVPVISQHGTPQQEEIVKEFSTLTKERLCCGLSLFKVVLTKVKSFLDNKIWEGLPPANGIFDIDDSTEFHRLWSALQFIFCIPARSNEYTVDAVFDDGLNWVMFDEGLNCCVKAFVQGLFGEGLNWCGCTLMSLLGQQRRFEAMDFCYHLQKMHKIDQKSESVRGMSLTKMVDRIRKFQILNDQIFAIVNVHLYESASQAVIDPATVKHFDPPSPNTKFTLPETLSLQSDV</sequence>
<dbReference type="Pfam" id="PF05994">
    <property type="entry name" value="FragX_IP"/>
    <property type="match status" value="2"/>
</dbReference>
<dbReference type="GO" id="GO:0030833">
    <property type="term" value="P:regulation of actin filament polymerization"/>
    <property type="evidence" value="ECO:0007669"/>
    <property type="project" value="InterPro"/>
</dbReference>
<evidence type="ECO:0000313" key="1">
    <source>
        <dbReference type="EMBL" id="KAK2176606.1"/>
    </source>
</evidence>
<evidence type="ECO:0000313" key="2">
    <source>
        <dbReference type="Proteomes" id="UP001209878"/>
    </source>
</evidence>
<dbReference type="PRINTS" id="PR01698">
    <property type="entry name" value="CYTOFMRPINTP"/>
</dbReference>
<protein>
    <submittedName>
        <fullName evidence="1">Uncharacterized protein</fullName>
    </submittedName>
</protein>
<dbReference type="Proteomes" id="UP001209878">
    <property type="component" value="Unassembled WGS sequence"/>
</dbReference>
<accession>A0AAD9NQ78</accession>
<dbReference type="InterPro" id="IPR008081">
    <property type="entry name" value="Cytoplasmic_FMR1-int"/>
</dbReference>
<dbReference type="EMBL" id="JAODUO010000651">
    <property type="protein sequence ID" value="KAK2176606.1"/>
    <property type="molecule type" value="Genomic_DNA"/>
</dbReference>
<proteinExistence type="predicted"/>
<gene>
    <name evidence="1" type="ORF">NP493_652g02000</name>
</gene>
<dbReference type="PIRSF" id="PIRSF008153">
    <property type="entry name" value="FMR1_interacting"/>
    <property type="match status" value="1"/>
</dbReference>
<organism evidence="1 2">
    <name type="scientific">Ridgeia piscesae</name>
    <name type="common">Tubeworm</name>
    <dbReference type="NCBI Taxonomy" id="27915"/>
    <lineage>
        <taxon>Eukaryota</taxon>
        <taxon>Metazoa</taxon>
        <taxon>Spiralia</taxon>
        <taxon>Lophotrochozoa</taxon>
        <taxon>Annelida</taxon>
        <taxon>Polychaeta</taxon>
        <taxon>Sedentaria</taxon>
        <taxon>Canalipalpata</taxon>
        <taxon>Sabellida</taxon>
        <taxon>Siboglinidae</taxon>
        <taxon>Ridgeia</taxon>
    </lineage>
</organism>